<gene>
    <name evidence="4" type="ORF">Tci_013623</name>
</gene>
<evidence type="ECO:0000259" key="3">
    <source>
        <dbReference type="PROSITE" id="PS50158"/>
    </source>
</evidence>
<keyword evidence="1" id="KW-0863">Zinc-finger</keyword>
<organism evidence="4">
    <name type="scientific">Tanacetum cinerariifolium</name>
    <name type="common">Dalmatian daisy</name>
    <name type="synonym">Chrysanthemum cinerariifolium</name>
    <dbReference type="NCBI Taxonomy" id="118510"/>
    <lineage>
        <taxon>Eukaryota</taxon>
        <taxon>Viridiplantae</taxon>
        <taxon>Streptophyta</taxon>
        <taxon>Embryophyta</taxon>
        <taxon>Tracheophyta</taxon>
        <taxon>Spermatophyta</taxon>
        <taxon>Magnoliopsida</taxon>
        <taxon>eudicotyledons</taxon>
        <taxon>Gunneridae</taxon>
        <taxon>Pentapetalae</taxon>
        <taxon>asterids</taxon>
        <taxon>campanulids</taxon>
        <taxon>Asterales</taxon>
        <taxon>Asteraceae</taxon>
        <taxon>Asteroideae</taxon>
        <taxon>Anthemideae</taxon>
        <taxon>Anthemidinae</taxon>
        <taxon>Tanacetum</taxon>
    </lineage>
</organism>
<comment type="caution">
    <text evidence="4">The sequence shown here is derived from an EMBL/GenBank/DDBJ whole genome shotgun (WGS) entry which is preliminary data.</text>
</comment>
<proteinExistence type="predicted"/>
<name>A0A6L2K0R1_TANCI</name>
<reference evidence="4" key="1">
    <citation type="journal article" date="2019" name="Sci. Rep.">
        <title>Draft genome of Tanacetum cinerariifolium, the natural source of mosquito coil.</title>
        <authorList>
            <person name="Yamashiro T."/>
            <person name="Shiraishi A."/>
            <person name="Satake H."/>
            <person name="Nakayama K."/>
        </authorList>
    </citation>
    <scope>NUCLEOTIDE SEQUENCE</scope>
</reference>
<protein>
    <submittedName>
        <fullName evidence="4">Integrase, catalytic region, zinc finger, CCHC-type, peptidase aspartic, catalytic</fullName>
    </submittedName>
</protein>
<evidence type="ECO:0000256" key="2">
    <source>
        <dbReference type="SAM" id="MobiDB-lite"/>
    </source>
</evidence>
<dbReference type="Pfam" id="PF00098">
    <property type="entry name" value="zf-CCHC"/>
    <property type="match status" value="1"/>
</dbReference>
<evidence type="ECO:0000256" key="1">
    <source>
        <dbReference type="PROSITE-ProRule" id="PRU00047"/>
    </source>
</evidence>
<feature type="compositionally biased region" description="Basic and acidic residues" evidence="2">
    <location>
        <begin position="247"/>
        <end position="256"/>
    </location>
</feature>
<dbReference type="GO" id="GO:0003676">
    <property type="term" value="F:nucleic acid binding"/>
    <property type="evidence" value="ECO:0007669"/>
    <property type="project" value="InterPro"/>
</dbReference>
<keyword evidence="1" id="KW-0479">Metal-binding</keyword>
<dbReference type="SUPFAM" id="SSF57756">
    <property type="entry name" value="Retrovirus zinc finger-like domains"/>
    <property type="match status" value="1"/>
</dbReference>
<evidence type="ECO:0000313" key="4">
    <source>
        <dbReference type="EMBL" id="GEU41645.1"/>
    </source>
</evidence>
<accession>A0A6L2K0R1</accession>
<dbReference type="AlphaFoldDB" id="A0A6L2K0R1"/>
<dbReference type="InterPro" id="IPR036875">
    <property type="entry name" value="Znf_CCHC_sf"/>
</dbReference>
<dbReference type="GO" id="GO:0008270">
    <property type="term" value="F:zinc ion binding"/>
    <property type="evidence" value="ECO:0007669"/>
    <property type="project" value="UniProtKB-KW"/>
</dbReference>
<keyword evidence="1" id="KW-0862">Zinc</keyword>
<sequence>MATQQDIFVGGFENYHLMLSKDDRIQWFSGCFITKGNQIVTNPQGYVATLVVRNNGNMHNTNQIRCYNCRGLGHHARNCTNKTRDIDLNYYTKRLMLVQQEETGVPLTAKQHNCIFMTKLQPASPNMDSTHVYDTDGLPKVPNFDNIYNMFAHEEQHSELPKSSQDHVRNYAARLQDLIEQSFASSPLADHDKHSNEVEFVPHTQGKSNDRAESSHKHVIKRKDVNSNPCVLPSTGVKSTTRSRGPKSKDDTKNDRVSFASKSSCLKNKVEVEEHCRNLPSFAITKHVSCYDNVSNIAYIKKLKATKIEKYPKEVRIATPSVSPPRHQKPRNCLKWRPTGRIFPIDDLLDTNLGCSKHMTENLKLLINFIWKFMGTGRFRNDHVAAIQGYDNLQWGNILITRVYYVDGS</sequence>
<feature type="region of interest" description="Disordered" evidence="2">
    <location>
        <begin position="200"/>
        <end position="258"/>
    </location>
</feature>
<feature type="domain" description="CCHC-type" evidence="3">
    <location>
        <begin position="65"/>
        <end position="81"/>
    </location>
</feature>
<dbReference type="Gene3D" id="4.10.60.10">
    <property type="entry name" value="Zinc finger, CCHC-type"/>
    <property type="match status" value="1"/>
</dbReference>
<dbReference type="InterPro" id="IPR001878">
    <property type="entry name" value="Znf_CCHC"/>
</dbReference>
<dbReference type="EMBL" id="BKCJ010001465">
    <property type="protein sequence ID" value="GEU41645.1"/>
    <property type="molecule type" value="Genomic_DNA"/>
</dbReference>
<dbReference type="PROSITE" id="PS50158">
    <property type="entry name" value="ZF_CCHC"/>
    <property type="match status" value="1"/>
</dbReference>